<evidence type="ECO:0000313" key="12">
    <source>
        <dbReference type="EMBL" id="WFD16955.1"/>
    </source>
</evidence>
<accession>A0AAJ5Z4W0</accession>
<dbReference type="GO" id="GO:0004862">
    <property type="term" value="F:cAMP-dependent protein kinase inhibitor activity"/>
    <property type="evidence" value="ECO:0007669"/>
    <property type="project" value="TreeGrafter"/>
</dbReference>
<organism evidence="12 13">
    <name type="scientific">Malassezia arunalokei</name>
    <dbReference type="NCBI Taxonomy" id="1514897"/>
    <lineage>
        <taxon>Eukaryota</taxon>
        <taxon>Fungi</taxon>
        <taxon>Dikarya</taxon>
        <taxon>Basidiomycota</taxon>
        <taxon>Ustilaginomycotina</taxon>
        <taxon>Malasseziomycetes</taxon>
        <taxon>Malasseziales</taxon>
        <taxon>Malasseziaceae</taxon>
        <taxon>Malassezia</taxon>
    </lineage>
</organism>
<keyword evidence="5" id="KW-0677">Repeat</keyword>
<evidence type="ECO:0000256" key="5">
    <source>
        <dbReference type="ARBA" id="ARBA00022737"/>
    </source>
</evidence>
<evidence type="ECO:0000256" key="6">
    <source>
        <dbReference type="ARBA" id="ARBA00022741"/>
    </source>
</evidence>
<feature type="binding site" evidence="9">
    <location>
        <position position="286"/>
    </location>
    <ligand>
        <name>3',5'-cyclic AMP</name>
        <dbReference type="ChEBI" id="CHEBI:58165"/>
        <label>2</label>
    </ligand>
</feature>
<dbReference type="Pfam" id="PF00027">
    <property type="entry name" value="cNMP_binding"/>
    <property type="match status" value="2"/>
</dbReference>
<evidence type="ECO:0000259" key="11">
    <source>
        <dbReference type="PROSITE" id="PS50042"/>
    </source>
</evidence>
<dbReference type="PIRSF" id="PIRSF000548">
    <property type="entry name" value="PK_regulatory"/>
    <property type="match status" value="1"/>
</dbReference>
<proteinExistence type="inferred from homology"/>
<dbReference type="InterPro" id="IPR012198">
    <property type="entry name" value="cAMP_dep_PK_reg_su"/>
</dbReference>
<keyword evidence="13" id="KW-1185">Reference proteome</keyword>
<dbReference type="InterPro" id="IPR018488">
    <property type="entry name" value="cNMP-bd_CS"/>
</dbReference>
<evidence type="ECO:0000313" key="13">
    <source>
        <dbReference type="Proteomes" id="UP001217582"/>
    </source>
</evidence>
<dbReference type="GO" id="GO:0030552">
    <property type="term" value="F:cAMP binding"/>
    <property type="evidence" value="ECO:0007669"/>
    <property type="project" value="UniProtKB-KW"/>
</dbReference>
<dbReference type="InterPro" id="IPR014710">
    <property type="entry name" value="RmlC-like_jellyroll"/>
</dbReference>
<dbReference type="PRINTS" id="PR00103">
    <property type="entry name" value="CAMPKINASE"/>
</dbReference>
<dbReference type="InterPro" id="IPR018490">
    <property type="entry name" value="cNMP-bd_dom_sf"/>
</dbReference>
<dbReference type="SMART" id="SM00100">
    <property type="entry name" value="cNMP"/>
    <property type="match status" value="2"/>
</dbReference>
<reference evidence="12 13" key="1">
    <citation type="submission" date="2023-03" db="EMBL/GenBank/DDBJ databases">
        <title>Mating type loci evolution in Malassezia.</title>
        <authorList>
            <person name="Coelho M.A."/>
        </authorList>
    </citation>
    <scope>NUCLEOTIDE SEQUENCE [LARGE SCALE GENOMIC DNA]</scope>
    <source>
        <strain evidence="12 13">CBS 13387</strain>
    </source>
</reference>
<evidence type="ECO:0000256" key="2">
    <source>
        <dbReference type="ARBA" id="ARBA00020355"/>
    </source>
</evidence>
<dbReference type="GO" id="GO:0005952">
    <property type="term" value="C:cAMP-dependent protein kinase complex"/>
    <property type="evidence" value="ECO:0007669"/>
    <property type="project" value="InterPro"/>
</dbReference>
<gene>
    <name evidence="12" type="ORF">MARU1_002999</name>
</gene>
<dbReference type="GO" id="GO:0034236">
    <property type="term" value="F:protein kinase A catalytic subunit binding"/>
    <property type="evidence" value="ECO:0007669"/>
    <property type="project" value="TreeGrafter"/>
</dbReference>
<evidence type="ECO:0000256" key="7">
    <source>
        <dbReference type="ARBA" id="ARBA00023149"/>
    </source>
</evidence>
<dbReference type="GO" id="GO:0005829">
    <property type="term" value="C:cytosol"/>
    <property type="evidence" value="ECO:0007669"/>
    <property type="project" value="TreeGrafter"/>
</dbReference>
<keyword evidence="3" id="KW-0597">Phosphoprotein</keyword>
<feature type="region of interest" description="Disordered" evidence="10">
    <location>
        <begin position="331"/>
        <end position="361"/>
    </location>
</feature>
<dbReference type="Gene3D" id="2.60.120.10">
    <property type="entry name" value="Jelly Rolls"/>
    <property type="match status" value="2"/>
</dbReference>
<dbReference type="PANTHER" id="PTHR11635:SF152">
    <property type="entry name" value="CAMP-DEPENDENT PROTEIN KINASE TYPE I REGULATORY SUBUNIT-RELATED"/>
    <property type="match status" value="1"/>
</dbReference>
<dbReference type="SUPFAM" id="SSF51206">
    <property type="entry name" value="cAMP-binding domain-like"/>
    <property type="match status" value="2"/>
</dbReference>
<dbReference type="InterPro" id="IPR000595">
    <property type="entry name" value="cNMP-bd_dom"/>
</dbReference>
<evidence type="ECO:0000256" key="4">
    <source>
        <dbReference type="ARBA" id="ARBA00022566"/>
    </source>
</evidence>
<evidence type="ECO:0000256" key="8">
    <source>
        <dbReference type="PIRNR" id="PIRNR000548"/>
    </source>
</evidence>
<evidence type="ECO:0000256" key="3">
    <source>
        <dbReference type="ARBA" id="ARBA00022553"/>
    </source>
</evidence>
<feature type="compositionally biased region" description="Polar residues" evidence="10">
    <location>
        <begin position="336"/>
        <end position="352"/>
    </location>
</feature>
<feature type="domain" description="Cyclic nucleotide-binding" evidence="11">
    <location>
        <begin position="209"/>
        <end position="332"/>
    </location>
</feature>
<evidence type="ECO:0000256" key="10">
    <source>
        <dbReference type="SAM" id="MobiDB-lite"/>
    </source>
</evidence>
<evidence type="ECO:0000256" key="9">
    <source>
        <dbReference type="PIRSR" id="PIRSR000548-1"/>
    </source>
</evidence>
<dbReference type="Proteomes" id="UP001217582">
    <property type="component" value="Chromosome 6"/>
</dbReference>
<dbReference type="PROSITE" id="PS50042">
    <property type="entry name" value="CNMP_BINDING_3"/>
    <property type="match status" value="2"/>
</dbReference>
<dbReference type="CDD" id="cd00038">
    <property type="entry name" value="CAP_ED"/>
    <property type="match status" value="2"/>
</dbReference>
<keyword evidence="6 8" id="KW-0547">Nucleotide-binding</keyword>
<feature type="domain" description="Cyclic nucleotide-binding" evidence="11">
    <location>
        <begin position="74"/>
        <end position="206"/>
    </location>
</feature>
<dbReference type="PANTHER" id="PTHR11635">
    <property type="entry name" value="CAMP-DEPENDENT PROTEIN KINASE REGULATORY CHAIN"/>
    <property type="match status" value="1"/>
</dbReference>
<keyword evidence="7 8" id="KW-0114">cAMP</keyword>
<dbReference type="GO" id="GO:0005634">
    <property type="term" value="C:nucleus"/>
    <property type="evidence" value="ECO:0007669"/>
    <property type="project" value="TreeGrafter"/>
</dbReference>
<sequence length="361" mass="39066">MCGLFQDPFGGANCAVDDASYDCPIPEGINLGRRTSVSAESMTSTQVQPQDVACFPKTESQEARLLAALRMNVLFQQMEPEIGSTLVQAMREKHVPKGGIVIKQGDDGEYCYVTESGTLDVYVQPPGTPADVALAAPNDRLGTKVLTYGPGAAFGELALMYMQPRAASVVATSDCVLWALDRVTFRSVLAHADIQHRLMLGAFMRQVPLLQHLREDERARVSDAIHLVDYRAGEVVLREGDIGTQFFMVVYGLAKVTKADDKEHPVTLLQRGDYFGELALLRRAPRAATVTASERTPDGVLRVAVLEEDAFTRLLGPLSDIMNRHAETHYGATPAGASTTAVPANHTSSPRSTSHDRGAGL</sequence>
<protein>
    <recommendedName>
        <fullName evidence="2 8">cAMP-dependent protein kinase regulatory subunit</fullName>
    </recommendedName>
</protein>
<keyword evidence="4 8" id="KW-0116">cAMP-binding</keyword>
<comment type="similarity">
    <text evidence="1 8">Belongs to the cAMP-dependent kinase regulatory chain family.</text>
</comment>
<dbReference type="InterPro" id="IPR050503">
    <property type="entry name" value="cAMP-dep_PK_reg_su-like"/>
</dbReference>
<dbReference type="AlphaFoldDB" id="A0AAJ5Z4W0"/>
<name>A0AAJ5Z4W0_9BASI</name>
<feature type="binding site" evidence="9">
    <location>
        <position position="156"/>
    </location>
    <ligand>
        <name>3',5'-cyclic AMP</name>
        <dbReference type="ChEBI" id="CHEBI:58165"/>
        <label>1</label>
    </ligand>
</feature>
<comment type="subunit">
    <text evidence="8">Tetramer, composed of 2 regulatory (R) and 2 catalytic (C) subunits. In the presence of cAMP it dissociates into 2 active monomeric C subunits and an R dimer.</text>
</comment>
<dbReference type="PROSITE" id="PS00889">
    <property type="entry name" value="CNMP_BINDING_2"/>
    <property type="match status" value="2"/>
</dbReference>
<evidence type="ECO:0000256" key="1">
    <source>
        <dbReference type="ARBA" id="ARBA00005753"/>
    </source>
</evidence>
<feature type="binding site" evidence="9">
    <location>
        <position position="277"/>
    </location>
    <ligand>
        <name>3',5'-cyclic AMP</name>
        <dbReference type="ChEBI" id="CHEBI:58165"/>
        <label>2</label>
    </ligand>
</feature>
<dbReference type="EMBL" id="CP119921">
    <property type="protein sequence ID" value="WFD16955.1"/>
    <property type="molecule type" value="Genomic_DNA"/>
</dbReference>
<feature type="binding site" evidence="9">
    <location>
        <position position="165"/>
    </location>
    <ligand>
        <name>3',5'-cyclic AMP</name>
        <dbReference type="ChEBI" id="CHEBI:58165"/>
        <label>1</label>
    </ligand>
</feature>